<keyword evidence="3 8" id="KW-0647">Proteasome</keyword>
<evidence type="ECO:0000313" key="8">
    <source>
        <dbReference type="RefSeq" id="XP_003740042.1"/>
    </source>
</evidence>
<keyword evidence="7" id="KW-1185">Reference proteome</keyword>
<evidence type="ECO:0000256" key="1">
    <source>
        <dbReference type="ARBA" id="ARBA00009627"/>
    </source>
</evidence>
<gene>
    <name evidence="8" type="primary">LOC100904746</name>
</gene>
<dbReference type="InterPro" id="IPR033464">
    <property type="entry name" value="CSN8_PSD8_EIF3K"/>
</dbReference>
<evidence type="ECO:0000256" key="3">
    <source>
        <dbReference type="ARBA" id="ARBA00022942"/>
    </source>
</evidence>
<dbReference type="GO" id="GO:0043161">
    <property type="term" value="P:proteasome-mediated ubiquitin-dependent protein catabolic process"/>
    <property type="evidence" value="ECO:0007669"/>
    <property type="project" value="TreeGrafter"/>
</dbReference>
<dbReference type="GeneID" id="100904746"/>
<reference evidence="8" key="1">
    <citation type="submission" date="2025-08" db="UniProtKB">
        <authorList>
            <consortium name="RefSeq"/>
        </authorList>
    </citation>
    <scope>IDENTIFICATION</scope>
</reference>
<dbReference type="Pfam" id="PF10075">
    <property type="entry name" value="CSN8_PSD8_EIF3K"/>
    <property type="match status" value="1"/>
</dbReference>
<dbReference type="Proteomes" id="UP000694867">
    <property type="component" value="Unplaced"/>
</dbReference>
<evidence type="ECO:0000256" key="5">
    <source>
        <dbReference type="ARBA" id="ARBA00078986"/>
    </source>
</evidence>
<feature type="domain" description="PCI" evidence="6">
    <location>
        <begin position="77"/>
        <end position="246"/>
    </location>
</feature>
<comment type="subunit">
    <text evidence="4">Component of the 19S proteasome regulatory particle complex. The 26S proteasome consists of a 20S core particle (CP) and two 19S regulatory subunits (RP). The regulatory particle is made of a lid composed of 9 subunits including PSMD8, a base containing 6 ATPases and few additional components. Interacts with DDI2. Interacts with TASOR.</text>
</comment>
<dbReference type="PANTHER" id="PTHR12387:SF0">
    <property type="entry name" value="26S PROTEASOME NON-ATPASE REGULATORY SUBUNIT 8"/>
    <property type="match status" value="1"/>
</dbReference>
<dbReference type="PROSITE" id="PS50250">
    <property type="entry name" value="PCI"/>
    <property type="match status" value="1"/>
</dbReference>
<dbReference type="InterPro" id="IPR000717">
    <property type="entry name" value="PCI_dom"/>
</dbReference>
<comment type="similarity">
    <text evidence="1">Belongs to the proteasome subunit S14 family.</text>
</comment>
<proteinExistence type="inferred from homology"/>
<protein>
    <recommendedName>
        <fullName evidence="2">26S proteasome non-ATPase regulatory subunit 8</fullName>
    </recommendedName>
    <alternativeName>
        <fullName evidence="5">26S proteasome regulatory subunit RPN12</fullName>
    </alternativeName>
</protein>
<evidence type="ECO:0000256" key="2">
    <source>
        <dbReference type="ARBA" id="ARBA00014939"/>
    </source>
</evidence>
<dbReference type="RefSeq" id="XP_003740042.1">
    <property type="nucleotide sequence ID" value="XM_003739994.2"/>
</dbReference>
<dbReference type="KEGG" id="goe:100904746"/>
<evidence type="ECO:0000313" key="7">
    <source>
        <dbReference type="Proteomes" id="UP000694867"/>
    </source>
</evidence>
<dbReference type="GO" id="GO:0005634">
    <property type="term" value="C:nucleus"/>
    <property type="evidence" value="ECO:0007669"/>
    <property type="project" value="TreeGrafter"/>
</dbReference>
<dbReference type="GO" id="GO:0005829">
    <property type="term" value="C:cytosol"/>
    <property type="evidence" value="ECO:0007669"/>
    <property type="project" value="TreeGrafter"/>
</dbReference>
<evidence type="ECO:0000259" key="6">
    <source>
        <dbReference type="PROSITE" id="PS50250"/>
    </source>
</evidence>
<name>A0AAJ6VW71_9ACAR</name>
<dbReference type="AlphaFoldDB" id="A0AAJ6VW71"/>
<sequence length="265" mass="30498">MDLDQVVSCYQQLMKEWNSKRPNYIEKCGQHLAKLKVGLTHCAFLPTAECENKKELLVARDILEIGAQWSCAARDIPSFERYLSMLKTYYMDYKNDLPESSYKYQLLGLNLLCLLAQNRVAEFHTELELLPPKEIQTNVHISHPVSMEQFLMEGSYNKIFLSKDNVPAASYTFFMDILLDTVRGEICSCAEKTYERISLPEISRMLYFDSVKSAGNYLAVRGWKLQGNVFVLSSPKDCKTEETFIPADTFASKTIDYAREMEQIV</sequence>
<evidence type="ECO:0000256" key="4">
    <source>
        <dbReference type="ARBA" id="ARBA00062283"/>
    </source>
</evidence>
<dbReference type="GO" id="GO:0008541">
    <property type="term" value="C:proteasome regulatory particle, lid subcomplex"/>
    <property type="evidence" value="ECO:0007669"/>
    <property type="project" value="TreeGrafter"/>
</dbReference>
<dbReference type="InterPro" id="IPR006746">
    <property type="entry name" value="26S_Psome_Rpn12"/>
</dbReference>
<accession>A0AAJ6VW71</accession>
<dbReference type="Gene3D" id="1.25.40.990">
    <property type="match status" value="1"/>
</dbReference>
<organism evidence="7 8">
    <name type="scientific">Galendromus occidentalis</name>
    <name type="common">western predatory mite</name>
    <dbReference type="NCBI Taxonomy" id="34638"/>
    <lineage>
        <taxon>Eukaryota</taxon>
        <taxon>Metazoa</taxon>
        <taxon>Ecdysozoa</taxon>
        <taxon>Arthropoda</taxon>
        <taxon>Chelicerata</taxon>
        <taxon>Arachnida</taxon>
        <taxon>Acari</taxon>
        <taxon>Parasitiformes</taxon>
        <taxon>Mesostigmata</taxon>
        <taxon>Gamasina</taxon>
        <taxon>Phytoseioidea</taxon>
        <taxon>Phytoseiidae</taxon>
        <taxon>Typhlodrominae</taxon>
        <taxon>Galendromus</taxon>
    </lineage>
</organism>
<dbReference type="PANTHER" id="PTHR12387">
    <property type="entry name" value="26S PROTEASOME NON-ATPASE REGULATORY SUBUNIT 8"/>
    <property type="match status" value="1"/>
</dbReference>
<dbReference type="FunFam" id="1.25.40.990:FF:000001">
    <property type="entry name" value="26S proteasome non-ATPase regulatory subunit"/>
    <property type="match status" value="1"/>
</dbReference>